<dbReference type="GeneID" id="66579463"/>
<evidence type="ECO:0000313" key="7">
    <source>
        <dbReference type="Proteomes" id="UP000284651"/>
    </source>
</evidence>
<proteinExistence type="predicted"/>
<comment type="caution">
    <text evidence="3">The sequence shown here is derived from an EMBL/GenBank/DDBJ whole genome shotgun (WGS) entry which is preliminary data.</text>
</comment>
<accession>A0A395W8T9</accession>
<dbReference type="Pfam" id="PF07883">
    <property type="entry name" value="Cupin_2"/>
    <property type="match status" value="1"/>
</dbReference>
<evidence type="ECO:0000313" key="3">
    <source>
        <dbReference type="EMBL" id="RGU92205.1"/>
    </source>
</evidence>
<evidence type="ECO:0000313" key="4">
    <source>
        <dbReference type="EMBL" id="RGW75371.1"/>
    </source>
</evidence>
<dbReference type="InterPro" id="IPR014710">
    <property type="entry name" value="RmlC-like_jellyroll"/>
</dbReference>
<evidence type="ECO:0000259" key="1">
    <source>
        <dbReference type="Pfam" id="PF07883"/>
    </source>
</evidence>
<feature type="domain" description="Cupin type-2" evidence="1">
    <location>
        <begin position="37"/>
        <end position="104"/>
    </location>
</feature>
<sequence>MVVVDKENFMGGTGIAHFEHVMMADEMHGMNRVYAKVTLKKGCSVGYHVHNGDGEDYFVLSGMATLDDNHERTLYLKPGEHYFTPSGKGHSISNEQDEDLVFMALIIYDSQQKI</sequence>
<dbReference type="EMBL" id="QRYQ01000007">
    <property type="protein sequence ID" value="RGU92205.1"/>
    <property type="molecule type" value="Genomic_DNA"/>
</dbReference>
<gene>
    <name evidence="5" type="ORF">DW907_07655</name>
    <name evidence="4" type="ORF">DWV56_05345</name>
    <name evidence="3" type="ORF">DWW32_05245</name>
    <name evidence="2" type="ORF">DWX92_04115</name>
</gene>
<organism evidence="3 6">
    <name type="scientific">Holdemanella biformis</name>
    <dbReference type="NCBI Taxonomy" id="1735"/>
    <lineage>
        <taxon>Bacteria</taxon>
        <taxon>Bacillati</taxon>
        <taxon>Bacillota</taxon>
        <taxon>Erysipelotrichia</taxon>
        <taxon>Erysipelotrichales</taxon>
        <taxon>Erysipelotrichaceae</taxon>
        <taxon>Holdemanella</taxon>
    </lineage>
</organism>
<evidence type="ECO:0000313" key="2">
    <source>
        <dbReference type="EMBL" id="RGS47517.1"/>
    </source>
</evidence>
<evidence type="ECO:0000313" key="5">
    <source>
        <dbReference type="EMBL" id="RHB04148.1"/>
    </source>
</evidence>
<protein>
    <submittedName>
        <fullName evidence="3">Cupin domain-containing protein</fullName>
    </submittedName>
</protein>
<dbReference type="Gene3D" id="2.60.120.10">
    <property type="entry name" value="Jelly Rolls"/>
    <property type="match status" value="1"/>
</dbReference>
<dbReference type="EMBL" id="QSGD01000029">
    <property type="protein sequence ID" value="RHB04148.1"/>
    <property type="molecule type" value="Genomic_DNA"/>
</dbReference>
<reference evidence="6 7" key="1">
    <citation type="submission" date="2018-08" db="EMBL/GenBank/DDBJ databases">
        <title>A genome reference for cultivated species of the human gut microbiota.</title>
        <authorList>
            <person name="Zou Y."/>
            <person name="Xue W."/>
            <person name="Luo G."/>
        </authorList>
    </citation>
    <scope>NUCLEOTIDE SEQUENCE [LARGE SCALE GENOMIC DNA]</scope>
    <source>
        <strain evidence="4 7">AF10-31</strain>
        <strain evidence="3 6">AF15-20</strain>
        <strain evidence="2 8">AF22-10AC</strain>
        <strain evidence="5 9">AM42-13AC</strain>
    </source>
</reference>
<dbReference type="EMBL" id="QRVM01000012">
    <property type="protein sequence ID" value="RGS47517.1"/>
    <property type="molecule type" value="Genomic_DNA"/>
</dbReference>
<dbReference type="Proteomes" id="UP000284651">
    <property type="component" value="Unassembled WGS sequence"/>
</dbReference>
<dbReference type="SUPFAM" id="SSF51182">
    <property type="entry name" value="RmlC-like cupins"/>
    <property type="match status" value="1"/>
</dbReference>
<dbReference type="InterPro" id="IPR011051">
    <property type="entry name" value="RmlC_Cupin_sf"/>
</dbReference>
<dbReference type="InterPro" id="IPR013096">
    <property type="entry name" value="Cupin_2"/>
</dbReference>
<evidence type="ECO:0000313" key="6">
    <source>
        <dbReference type="Proteomes" id="UP000265489"/>
    </source>
</evidence>
<evidence type="ECO:0000313" key="9">
    <source>
        <dbReference type="Proteomes" id="UP000285288"/>
    </source>
</evidence>
<name>A0A395W8T9_9FIRM</name>
<dbReference type="RefSeq" id="WP_118011568.1">
    <property type="nucleotide sequence ID" value="NZ_CATXBX010000080.1"/>
</dbReference>
<evidence type="ECO:0000313" key="8">
    <source>
        <dbReference type="Proteomes" id="UP000285274"/>
    </source>
</evidence>
<dbReference type="Proteomes" id="UP000285274">
    <property type="component" value="Unassembled WGS sequence"/>
</dbReference>
<dbReference type="Proteomes" id="UP000285288">
    <property type="component" value="Unassembled WGS sequence"/>
</dbReference>
<dbReference type="EMBL" id="QSAT01000013">
    <property type="protein sequence ID" value="RGW75371.1"/>
    <property type="molecule type" value="Genomic_DNA"/>
</dbReference>
<dbReference type="AlphaFoldDB" id="A0A395W8T9"/>
<dbReference type="Proteomes" id="UP000265489">
    <property type="component" value="Unassembled WGS sequence"/>
</dbReference>